<keyword evidence="6" id="KW-1185">Reference proteome</keyword>
<evidence type="ECO:0000313" key="6">
    <source>
        <dbReference type="Proteomes" id="UP000619788"/>
    </source>
</evidence>
<dbReference type="Gene3D" id="1.10.10.10">
    <property type="entry name" value="Winged helix-like DNA-binding domain superfamily/Winged helix DNA-binding domain"/>
    <property type="match status" value="1"/>
</dbReference>
<dbReference type="EMBL" id="BOOJ01000058">
    <property type="protein sequence ID" value="GIH96010.1"/>
    <property type="molecule type" value="Genomic_DNA"/>
</dbReference>
<dbReference type="PANTHER" id="PTHR33204">
    <property type="entry name" value="TRANSCRIPTIONAL REGULATOR, MARR FAMILY"/>
    <property type="match status" value="1"/>
</dbReference>
<dbReference type="GO" id="GO:0003677">
    <property type="term" value="F:DNA binding"/>
    <property type="evidence" value="ECO:0007669"/>
    <property type="project" value="UniProtKB-KW"/>
</dbReference>
<proteinExistence type="predicted"/>
<gene>
    <name evidence="5" type="ORF">Psi01_66400</name>
</gene>
<protein>
    <submittedName>
        <fullName evidence="5">Transcriptional regulator</fullName>
    </submittedName>
</protein>
<keyword evidence="2" id="KW-0238">DNA-binding</keyword>
<comment type="caution">
    <text evidence="5">The sequence shown here is derived from an EMBL/GenBank/DDBJ whole genome shotgun (WGS) entry which is preliminary data.</text>
</comment>
<dbReference type="RefSeq" id="WP_204068075.1">
    <property type="nucleotide sequence ID" value="NZ_BOOJ01000058.1"/>
</dbReference>
<feature type="domain" description="HTH hxlR-type" evidence="4">
    <location>
        <begin position="8"/>
        <end position="107"/>
    </location>
</feature>
<evidence type="ECO:0000256" key="1">
    <source>
        <dbReference type="ARBA" id="ARBA00023015"/>
    </source>
</evidence>
<organism evidence="5 6">
    <name type="scientific">Planobispora siamensis</name>
    <dbReference type="NCBI Taxonomy" id="936338"/>
    <lineage>
        <taxon>Bacteria</taxon>
        <taxon>Bacillati</taxon>
        <taxon>Actinomycetota</taxon>
        <taxon>Actinomycetes</taxon>
        <taxon>Streptosporangiales</taxon>
        <taxon>Streptosporangiaceae</taxon>
        <taxon>Planobispora</taxon>
    </lineage>
</organism>
<keyword evidence="3" id="KW-0804">Transcription</keyword>
<dbReference type="InterPro" id="IPR036390">
    <property type="entry name" value="WH_DNA-bd_sf"/>
</dbReference>
<accession>A0A8J3SNY3</accession>
<dbReference type="Proteomes" id="UP000619788">
    <property type="component" value="Unassembled WGS sequence"/>
</dbReference>
<evidence type="ECO:0000256" key="3">
    <source>
        <dbReference type="ARBA" id="ARBA00023163"/>
    </source>
</evidence>
<dbReference type="PANTHER" id="PTHR33204:SF18">
    <property type="entry name" value="TRANSCRIPTIONAL REGULATORY PROTEIN"/>
    <property type="match status" value="1"/>
</dbReference>
<dbReference type="InterPro" id="IPR036527">
    <property type="entry name" value="SCP2_sterol-bd_dom_sf"/>
</dbReference>
<name>A0A8J3SNY3_9ACTN</name>
<dbReference type="SUPFAM" id="SSF46785">
    <property type="entry name" value="Winged helix' DNA-binding domain"/>
    <property type="match status" value="1"/>
</dbReference>
<dbReference type="InterPro" id="IPR036388">
    <property type="entry name" value="WH-like_DNA-bd_sf"/>
</dbReference>
<sequence length="219" mass="23865">MRSYNQYCSVAKALDVVGDRWTLLIVRELLARGPSRYTDLRSGLPGIATNLLADRLREMEAAGLVEREDAPPPVATALFRLTERGAGLGSVISELGRWGVPLMSDYRPQDAFRGQWLRLPVRMFLADHEPGQPPVSIEVRAEDQTAVIDVADGRVSLRLGAAPDADATITGPPPRILTLFSGNLPLAEAEDHGIRITGSREAVRRILPRDSGQAISKLP</sequence>
<dbReference type="SUPFAM" id="SSF55718">
    <property type="entry name" value="SCP-like"/>
    <property type="match status" value="1"/>
</dbReference>
<evidence type="ECO:0000313" key="5">
    <source>
        <dbReference type="EMBL" id="GIH96010.1"/>
    </source>
</evidence>
<evidence type="ECO:0000256" key="2">
    <source>
        <dbReference type="ARBA" id="ARBA00023125"/>
    </source>
</evidence>
<dbReference type="AlphaFoldDB" id="A0A8J3SNY3"/>
<keyword evidence="1" id="KW-0805">Transcription regulation</keyword>
<dbReference type="PROSITE" id="PS51118">
    <property type="entry name" value="HTH_HXLR"/>
    <property type="match status" value="1"/>
</dbReference>
<reference evidence="5 6" key="1">
    <citation type="submission" date="2021-01" db="EMBL/GenBank/DDBJ databases">
        <title>Whole genome shotgun sequence of Planobispora siamensis NBRC 107568.</title>
        <authorList>
            <person name="Komaki H."/>
            <person name="Tamura T."/>
        </authorList>
    </citation>
    <scope>NUCLEOTIDE SEQUENCE [LARGE SCALE GENOMIC DNA]</scope>
    <source>
        <strain evidence="5 6">NBRC 107568</strain>
    </source>
</reference>
<evidence type="ECO:0000259" key="4">
    <source>
        <dbReference type="PROSITE" id="PS51118"/>
    </source>
</evidence>
<dbReference type="Pfam" id="PF01638">
    <property type="entry name" value="HxlR"/>
    <property type="match status" value="1"/>
</dbReference>
<dbReference type="InterPro" id="IPR002577">
    <property type="entry name" value="HTH_HxlR"/>
</dbReference>